<evidence type="ECO:0000256" key="1">
    <source>
        <dbReference type="ARBA" id="ARBA00004604"/>
    </source>
</evidence>
<dbReference type="OrthoDB" id="445326at2759"/>
<proteinExistence type="inferred from homology"/>
<protein>
    <submittedName>
        <fullName evidence="9">Uncharacterized protein</fullName>
    </submittedName>
</protein>
<feature type="coiled-coil region" evidence="7">
    <location>
        <begin position="19"/>
        <end position="124"/>
    </location>
</feature>
<keyword evidence="7" id="KW-0175">Coiled coil</keyword>
<keyword evidence="5" id="KW-0687">Ribonucleoprotein</keyword>
<evidence type="ECO:0000256" key="7">
    <source>
        <dbReference type="SAM" id="Coils"/>
    </source>
</evidence>
<feature type="compositionally biased region" description="Acidic residues" evidence="8">
    <location>
        <begin position="270"/>
        <end position="284"/>
    </location>
</feature>
<evidence type="ECO:0000256" key="2">
    <source>
        <dbReference type="ARBA" id="ARBA00022517"/>
    </source>
</evidence>
<dbReference type="PANTHER" id="PTHR17039:SF0">
    <property type="entry name" value="U3 SMALL NUCLEOLAR RIBONUCLEOPROTEIN PROTEIN MPP10"/>
    <property type="match status" value="1"/>
</dbReference>
<keyword evidence="3" id="KW-0698">rRNA processing</keyword>
<dbReference type="InterPro" id="IPR012173">
    <property type="entry name" value="Mpp10"/>
</dbReference>
<accession>A0A9N9MJ37</accession>
<sequence length="545" mass="62206">MEKFGPKVKNDLDTERLENEKLRQHITDLTRIIKDKEQEVDYKIEEIDQLKKELEMKDREITLSRQNFVEDLMEEVAAGREDIENLNTEIGRMLKINCNLTYDLEKYLHDIDDLKRENRKLKETGSKGGAVGQSRRIVRQSINIGRKTKDIARVFASNTDGVLSSSGSSSKQIETSLPNELSAIDRHQQMASTGGSITLISTPPSTPVSACPISSESESDEDEEGSVDLFEEESEASSGDEAKIAKFKDYFVSKDDEIPPKRKTNKLMEELDQEDDDDDDDDLINDVKSTLELRQERLQKKIEDLEEQAITEKSWQLKGEITAESRPQNSLLQEIVEFDLTTRPAPVITEQTSLQLEDIIRQRIKNKTFDSVEKISRPIETPLEYRKKLVLDQEKSKESLANIYEKEFLEQQAKLDKDNVDAPEKEPETHKELKKLMKSLFNKLDALSNYHFTSTPAIPELKIVSNLPAVNMEEVAPVATSDGALLAPEEIRNKTKGDVLGKGEKTGTDKKRERRKKKLKQKIHAKRKAKIEEVVAKKKKERVKA</sequence>
<feature type="compositionally biased region" description="Basic and acidic residues" evidence="8">
    <location>
        <begin position="489"/>
        <end position="511"/>
    </location>
</feature>
<evidence type="ECO:0000256" key="4">
    <source>
        <dbReference type="ARBA" id="ARBA00023242"/>
    </source>
</evidence>
<gene>
    <name evidence="9" type="ORF">CEUTPL_LOCUS3985</name>
</gene>
<feature type="region of interest" description="Disordered" evidence="8">
    <location>
        <begin position="255"/>
        <end position="284"/>
    </location>
</feature>
<dbReference type="GO" id="GO:0005732">
    <property type="term" value="C:sno(s)RNA-containing ribonucleoprotein complex"/>
    <property type="evidence" value="ECO:0007669"/>
    <property type="project" value="UniProtKB-UniRule"/>
</dbReference>
<dbReference type="GO" id="GO:0006364">
    <property type="term" value="P:rRNA processing"/>
    <property type="evidence" value="ECO:0007669"/>
    <property type="project" value="UniProtKB-KW"/>
</dbReference>
<name>A0A9N9MJ37_9CUCU</name>
<dbReference type="PANTHER" id="PTHR17039">
    <property type="entry name" value="U3 SMALL NUCLEOLAR RIBONUCLEOPROTEIN PROTEIN MPP10"/>
    <property type="match status" value="1"/>
</dbReference>
<feature type="region of interest" description="Disordered" evidence="8">
    <location>
        <begin position="487"/>
        <end position="526"/>
    </location>
</feature>
<dbReference type="GO" id="GO:0032040">
    <property type="term" value="C:small-subunit processome"/>
    <property type="evidence" value="ECO:0007669"/>
    <property type="project" value="TreeGrafter"/>
</dbReference>
<keyword evidence="4" id="KW-0539">Nucleus</keyword>
<organism evidence="9 10">
    <name type="scientific">Ceutorhynchus assimilis</name>
    <name type="common">cabbage seed weevil</name>
    <dbReference type="NCBI Taxonomy" id="467358"/>
    <lineage>
        <taxon>Eukaryota</taxon>
        <taxon>Metazoa</taxon>
        <taxon>Ecdysozoa</taxon>
        <taxon>Arthropoda</taxon>
        <taxon>Hexapoda</taxon>
        <taxon>Insecta</taxon>
        <taxon>Pterygota</taxon>
        <taxon>Neoptera</taxon>
        <taxon>Endopterygota</taxon>
        <taxon>Coleoptera</taxon>
        <taxon>Polyphaga</taxon>
        <taxon>Cucujiformia</taxon>
        <taxon>Curculionidae</taxon>
        <taxon>Ceutorhynchinae</taxon>
        <taxon>Ceutorhynchus</taxon>
    </lineage>
</organism>
<comment type="similarity">
    <text evidence="6">Belongs to the MPP10 family.</text>
</comment>
<evidence type="ECO:0000256" key="5">
    <source>
        <dbReference type="ARBA" id="ARBA00023274"/>
    </source>
</evidence>
<reference evidence="9" key="1">
    <citation type="submission" date="2022-01" db="EMBL/GenBank/DDBJ databases">
        <authorList>
            <person name="King R."/>
        </authorList>
    </citation>
    <scope>NUCLEOTIDE SEQUENCE</scope>
</reference>
<dbReference type="AlphaFoldDB" id="A0A9N9MJ37"/>
<comment type="subcellular location">
    <subcellularLocation>
        <location evidence="1">Nucleus</location>
        <location evidence="1">Nucleolus</location>
    </subcellularLocation>
</comment>
<feature type="compositionally biased region" description="Basic residues" evidence="8">
    <location>
        <begin position="512"/>
        <end position="526"/>
    </location>
</feature>
<evidence type="ECO:0000256" key="3">
    <source>
        <dbReference type="ARBA" id="ARBA00022552"/>
    </source>
</evidence>
<dbReference type="EMBL" id="OU892289">
    <property type="protein sequence ID" value="CAG9763320.1"/>
    <property type="molecule type" value="Genomic_DNA"/>
</dbReference>
<evidence type="ECO:0000256" key="6">
    <source>
        <dbReference type="ARBA" id="ARBA00029455"/>
    </source>
</evidence>
<feature type="region of interest" description="Disordered" evidence="8">
    <location>
        <begin position="195"/>
        <end position="241"/>
    </location>
</feature>
<keyword evidence="2" id="KW-0690">Ribosome biogenesis</keyword>
<dbReference type="Proteomes" id="UP001152799">
    <property type="component" value="Chromosome 13"/>
</dbReference>
<dbReference type="Pfam" id="PF04006">
    <property type="entry name" value="Mpp10"/>
    <property type="match status" value="1"/>
</dbReference>
<keyword evidence="10" id="KW-1185">Reference proteome</keyword>
<feature type="compositionally biased region" description="Acidic residues" evidence="8">
    <location>
        <begin position="217"/>
        <end position="235"/>
    </location>
</feature>
<dbReference type="GO" id="GO:0034457">
    <property type="term" value="C:Mpp10 complex"/>
    <property type="evidence" value="ECO:0007669"/>
    <property type="project" value="UniProtKB-UniRule"/>
</dbReference>
<evidence type="ECO:0000256" key="8">
    <source>
        <dbReference type="SAM" id="MobiDB-lite"/>
    </source>
</evidence>
<evidence type="ECO:0000313" key="10">
    <source>
        <dbReference type="Proteomes" id="UP001152799"/>
    </source>
</evidence>
<evidence type="ECO:0000313" key="9">
    <source>
        <dbReference type="EMBL" id="CAG9763320.1"/>
    </source>
</evidence>